<dbReference type="Pfam" id="PF03119">
    <property type="entry name" value="DNA_ligase_ZBD"/>
    <property type="match status" value="1"/>
</dbReference>
<evidence type="ECO:0000259" key="16">
    <source>
        <dbReference type="PROSITE" id="PS50172"/>
    </source>
</evidence>
<dbReference type="FunFam" id="3.30.470.30:FF:000001">
    <property type="entry name" value="DNA ligase"/>
    <property type="match status" value="1"/>
</dbReference>
<dbReference type="InterPro" id="IPR013839">
    <property type="entry name" value="DNAligase_adenylation"/>
</dbReference>
<dbReference type="GO" id="GO:0003911">
    <property type="term" value="F:DNA ligase (NAD+) activity"/>
    <property type="evidence" value="ECO:0007669"/>
    <property type="project" value="UniProtKB-UniRule"/>
</dbReference>
<proteinExistence type="inferred from homology"/>
<keyword evidence="6 14" id="KW-0479">Metal-binding</keyword>
<dbReference type="PATRIC" id="fig|1217709.3.peg.1997"/>
<dbReference type="InterPro" id="IPR004150">
    <property type="entry name" value="NAD_DNA_ligase_OB"/>
</dbReference>
<evidence type="ECO:0000256" key="7">
    <source>
        <dbReference type="ARBA" id="ARBA00022763"/>
    </source>
</evidence>
<dbReference type="PROSITE" id="PS50172">
    <property type="entry name" value="BRCT"/>
    <property type="match status" value="1"/>
</dbReference>
<feature type="binding site" evidence="14">
    <location>
        <begin position="120"/>
        <end position="121"/>
    </location>
    <ligand>
        <name>NAD(+)</name>
        <dbReference type="ChEBI" id="CHEBI:57540"/>
    </ligand>
</feature>
<keyword evidence="4 14" id="KW-0436">Ligase</keyword>
<dbReference type="AlphaFoldDB" id="N9KSP5"/>
<dbReference type="GO" id="GO:0006281">
    <property type="term" value="P:DNA repair"/>
    <property type="evidence" value="ECO:0007669"/>
    <property type="project" value="UniProtKB-KW"/>
</dbReference>
<protein>
    <recommendedName>
        <fullName evidence="3 14">DNA ligase</fullName>
        <ecNumber evidence="2 14">6.5.1.2</ecNumber>
    </recommendedName>
    <alternativeName>
        <fullName evidence="14">Polydeoxyribonucleotide synthase [NAD(+)]</fullName>
    </alternativeName>
</protein>
<dbReference type="InterPro" id="IPR001679">
    <property type="entry name" value="DNA_ligase"/>
</dbReference>
<evidence type="ECO:0000256" key="15">
    <source>
        <dbReference type="RuleBase" id="RU000618"/>
    </source>
</evidence>
<evidence type="ECO:0000256" key="9">
    <source>
        <dbReference type="ARBA" id="ARBA00022842"/>
    </source>
</evidence>
<dbReference type="CDD" id="cd17748">
    <property type="entry name" value="BRCT_DNA_ligase_like"/>
    <property type="match status" value="1"/>
</dbReference>
<name>N9KSP5_9GAMM</name>
<dbReference type="SUPFAM" id="SSF52113">
    <property type="entry name" value="BRCT domain"/>
    <property type="match status" value="1"/>
</dbReference>
<dbReference type="InterPro" id="IPR010994">
    <property type="entry name" value="RuvA_2-like"/>
</dbReference>
<feature type="domain" description="BRCT" evidence="16">
    <location>
        <begin position="631"/>
        <end position="715"/>
    </location>
</feature>
<keyword evidence="18" id="KW-1185">Reference proteome</keyword>
<evidence type="ECO:0000256" key="6">
    <source>
        <dbReference type="ARBA" id="ARBA00022723"/>
    </source>
</evidence>
<gene>
    <name evidence="14" type="primary">ligA</name>
    <name evidence="17" type="ORF">F906_02076</name>
</gene>
<comment type="function">
    <text evidence="1 14">DNA ligase that catalyzes the formation of phosphodiester linkages between 5'-phosphoryl and 3'-hydroxyl groups in double-stranded DNA using NAD as a coenzyme and as the energy source for the reaction. It is essential for DNA replication and repair of damaged DNA.</text>
</comment>
<evidence type="ECO:0000313" key="18">
    <source>
        <dbReference type="Proteomes" id="UP000023774"/>
    </source>
</evidence>
<keyword evidence="14" id="KW-0464">Manganese</keyword>
<dbReference type="FunFam" id="2.40.50.140:FF:000012">
    <property type="entry name" value="DNA ligase"/>
    <property type="match status" value="1"/>
</dbReference>
<dbReference type="GO" id="GO:0046872">
    <property type="term" value="F:metal ion binding"/>
    <property type="evidence" value="ECO:0007669"/>
    <property type="project" value="UniProtKB-KW"/>
</dbReference>
<dbReference type="InterPro" id="IPR013840">
    <property type="entry name" value="DNAligase_N"/>
</dbReference>
<keyword evidence="5 14" id="KW-0235">DNA replication</keyword>
<comment type="cofactor">
    <cofactor evidence="14">
        <name>Mg(2+)</name>
        <dbReference type="ChEBI" id="CHEBI:18420"/>
    </cofactor>
    <cofactor evidence="14">
        <name>Mn(2+)</name>
        <dbReference type="ChEBI" id="CHEBI:29035"/>
    </cofactor>
</comment>
<dbReference type="InterPro" id="IPR003583">
    <property type="entry name" value="Hlx-hairpin-Hlx_DNA-bd_motif"/>
</dbReference>
<organism evidence="17 18">
    <name type="scientific">Acinetobacter pseudolwoffii</name>
    <dbReference type="NCBI Taxonomy" id="2053287"/>
    <lineage>
        <taxon>Bacteria</taxon>
        <taxon>Pseudomonadati</taxon>
        <taxon>Pseudomonadota</taxon>
        <taxon>Gammaproteobacteria</taxon>
        <taxon>Moraxellales</taxon>
        <taxon>Moraxellaceae</taxon>
        <taxon>Acinetobacter</taxon>
    </lineage>
</organism>
<evidence type="ECO:0000256" key="8">
    <source>
        <dbReference type="ARBA" id="ARBA00022833"/>
    </source>
</evidence>
<feature type="active site" description="N6-AMP-lysine intermediate" evidence="14">
    <location>
        <position position="153"/>
    </location>
</feature>
<dbReference type="Gene3D" id="1.10.150.20">
    <property type="entry name" value="5' to 3' exonuclease, C-terminal subdomain"/>
    <property type="match status" value="2"/>
</dbReference>
<dbReference type="Gene3D" id="2.40.50.140">
    <property type="entry name" value="Nucleic acid-binding proteins"/>
    <property type="match status" value="1"/>
</dbReference>
<dbReference type="Pfam" id="PF03120">
    <property type="entry name" value="OB_DNA_ligase"/>
    <property type="match status" value="1"/>
</dbReference>
<dbReference type="PROSITE" id="PS01055">
    <property type="entry name" value="DNA_LIGASE_N1"/>
    <property type="match status" value="1"/>
</dbReference>
<dbReference type="InterPro" id="IPR041663">
    <property type="entry name" value="DisA/LigA_HHH"/>
</dbReference>
<dbReference type="EMBL" id="APRJ01000011">
    <property type="protein sequence ID" value="ENW87003.1"/>
    <property type="molecule type" value="Genomic_DNA"/>
</dbReference>
<dbReference type="SMART" id="SM00292">
    <property type="entry name" value="BRCT"/>
    <property type="match status" value="1"/>
</dbReference>
<dbReference type="PIRSF" id="PIRSF001604">
    <property type="entry name" value="LigA"/>
    <property type="match status" value="1"/>
</dbReference>
<dbReference type="EC" id="6.5.1.2" evidence="2 14"/>
<dbReference type="InterPro" id="IPR001357">
    <property type="entry name" value="BRCT_dom"/>
</dbReference>
<comment type="catalytic activity">
    <reaction evidence="12 14 15">
        <text>NAD(+) + (deoxyribonucleotide)n-3'-hydroxyl + 5'-phospho-(deoxyribonucleotide)m = (deoxyribonucleotide)n+m + AMP + beta-nicotinamide D-nucleotide.</text>
        <dbReference type="EC" id="6.5.1.2"/>
    </reaction>
</comment>
<dbReference type="Proteomes" id="UP000023774">
    <property type="component" value="Unassembled WGS sequence"/>
</dbReference>
<dbReference type="NCBIfam" id="NF005932">
    <property type="entry name" value="PRK07956.1"/>
    <property type="match status" value="1"/>
</dbReference>
<dbReference type="FunFam" id="1.10.150.20:FF:000007">
    <property type="entry name" value="DNA ligase"/>
    <property type="match status" value="1"/>
</dbReference>
<evidence type="ECO:0000256" key="4">
    <source>
        <dbReference type="ARBA" id="ARBA00022598"/>
    </source>
</evidence>
<comment type="similarity">
    <text evidence="13 14">Belongs to the NAD-dependent DNA ligase family. LigA subfamily.</text>
</comment>
<feature type="binding site" evidence="14">
    <location>
        <position position="330"/>
    </location>
    <ligand>
        <name>NAD(+)</name>
        <dbReference type="ChEBI" id="CHEBI:57540"/>
    </ligand>
</feature>
<dbReference type="Pfam" id="PF12826">
    <property type="entry name" value="HHH_2"/>
    <property type="match status" value="1"/>
</dbReference>
<keyword evidence="7 14" id="KW-0227">DNA damage</keyword>
<dbReference type="GO" id="GO:0006260">
    <property type="term" value="P:DNA replication"/>
    <property type="evidence" value="ECO:0007669"/>
    <property type="project" value="UniProtKB-KW"/>
</dbReference>
<evidence type="ECO:0000256" key="13">
    <source>
        <dbReference type="ARBA" id="ARBA00060881"/>
    </source>
</evidence>
<feature type="binding site" evidence="14">
    <location>
        <position position="174"/>
    </location>
    <ligand>
        <name>NAD(+)</name>
        <dbReference type="ChEBI" id="CHEBI:57540"/>
    </ligand>
</feature>
<feature type="binding site" evidence="14">
    <location>
        <position position="451"/>
    </location>
    <ligand>
        <name>Zn(2+)</name>
        <dbReference type="ChEBI" id="CHEBI:29105"/>
    </ligand>
</feature>
<dbReference type="Pfam" id="PF01653">
    <property type="entry name" value="DNA_ligase_aden"/>
    <property type="match status" value="1"/>
</dbReference>
<dbReference type="Gene3D" id="1.10.287.610">
    <property type="entry name" value="Helix hairpin bin"/>
    <property type="match status" value="1"/>
</dbReference>
<evidence type="ECO:0000256" key="10">
    <source>
        <dbReference type="ARBA" id="ARBA00023027"/>
    </source>
</evidence>
<dbReference type="Gene3D" id="3.40.50.10190">
    <property type="entry name" value="BRCT domain"/>
    <property type="match status" value="1"/>
</dbReference>
<dbReference type="InterPro" id="IPR012340">
    <property type="entry name" value="NA-bd_OB-fold"/>
</dbReference>
<dbReference type="GO" id="GO:0003677">
    <property type="term" value="F:DNA binding"/>
    <property type="evidence" value="ECO:0007669"/>
    <property type="project" value="InterPro"/>
</dbReference>
<feature type="binding site" evidence="14">
    <location>
        <position position="151"/>
    </location>
    <ligand>
        <name>NAD(+)</name>
        <dbReference type="ChEBI" id="CHEBI:57540"/>
    </ligand>
</feature>
<keyword evidence="11 14" id="KW-0234">DNA repair</keyword>
<dbReference type="Gene3D" id="6.20.10.30">
    <property type="match status" value="1"/>
</dbReference>
<dbReference type="InterPro" id="IPR036420">
    <property type="entry name" value="BRCT_dom_sf"/>
</dbReference>
<dbReference type="SMART" id="SM00532">
    <property type="entry name" value="LIGANc"/>
    <property type="match status" value="1"/>
</dbReference>
<sequence>MVLFDLQVESVDCNFYNSQKLNILQGGFSALFYGEIMTQDATVIAQMRQLIQLLAKHNHAYYVMDQPSIEDSEYDQLFHQLKALEQQYPDLIQPDSPTDKVGGQALSKFVSITHAIPMLSLGNVFNQDDLFAFARRIEERLPNQKIEYDVELKFDGLAISLWYEHGVLTRGVTRGDGETGEDITQNVRTIRNLPKLLSAVNGVIPDLLEVRGEVLMPKSGFEKLNAANAAKGEKTFANPRNAAAGSLRQLDPNIAASRPLAFYAYGIAQCVPHHGQRSMSDSLEWLSQFGFAVGERHFICDSIQDVQKVYEQIIEERASLSVEIDGMVVKVNDLKQQQQLGFLSREPRWATAYKFPAVAALTTVENINWQVGRTGTLTPVARLNPVAVGGVTVSNVTLHNIGEIHRLDVRIGDTVSVYRSGDVIPKVEKVWPEFRPVDAIEVHLPEKCPVCDSPVVMPEGEALARCSGGLYCAAQRIEAIRHFVSRKAMDIEGLGDRWAESLLHLNLLKDVSDIYHLHEHRETLLGIEKMGAKSVQNLIDSIENSKKTTLAAFIYALGIRGVGETTARMLANTFQTLEALRQADLEALKKTPDVGAITAEWILDFFQAPHNLEVLDRLLAAGIHWDAPVAPTRQPLNGESWVVTGTLSSMGRDEATQLLQALGARVSGSVSSKTKCVVAGEKAGSKLDKAEKLGVTVINEEQFIALMKEHGQIED</sequence>
<dbReference type="SUPFAM" id="SSF56091">
    <property type="entry name" value="DNA ligase/mRNA capping enzyme, catalytic domain"/>
    <property type="match status" value="1"/>
</dbReference>
<evidence type="ECO:0000256" key="1">
    <source>
        <dbReference type="ARBA" id="ARBA00004067"/>
    </source>
</evidence>
<dbReference type="PANTHER" id="PTHR23389:SF9">
    <property type="entry name" value="DNA LIGASE"/>
    <property type="match status" value="1"/>
</dbReference>
<dbReference type="SUPFAM" id="SSF47781">
    <property type="entry name" value="RuvA domain 2-like"/>
    <property type="match status" value="1"/>
</dbReference>
<dbReference type="FunFam" id="1.10.287.610:FF:000002">
    <property type="entry name" value="DNA ligase"/>
    <property type="match status" value="1"/>
</dbReference>
<dbReference type="HAMAP" id="MF_01588">
    <property type="entry name" value="DNA_ligase_A"/>
    <property type="match status" value="1"/>
</dbReference>
<keyword evidence="9 14" id="KW-0460">Magnesium</keyword>
<dbReference type="InterPro" id="IPR018239">
    <property type="entry name" value="DNA_ligase_AS"/>
</dbReference>
<evidence type="ECO:0000256" key="2">
    <source>
        <dbReference type="ARBA" id="ARBA00012722"/>
    </source>
</evidence>
<feature type="binding site" evidence="14">
    <location>
        <position position="213"/>
    </location>
    <ligand>
        <name>NAD(+)</name>
        <dbReference type="ChEBI" id="CHEBI:57540"/>
    </ligand>
</feature>
<reference evidence="17 18" key="1">
    <citation type="submission" date="2013-02" db="EMBL/GenBank/DDBJ databases">
        <title>The Genome Sequence of Acinetobacter sp. NIPH 713.</title>
        <authorList>
            <consortium name="The Broad Institute Genome Sequencing Platform"/>
            <consortium name="The Broad Institute Genome Sequencing Center for Infectious Disease"/>
            <person name="Cerqueira G."/>
            <person name="Feldgarden M."/>
            <person name="Courvalin P."/>
            <person name="Perichon B."/>
            <person name="Grillot-Courvalin C."/>
            <person name="Clermont D."/>
            <person name="Rocha E."/>
            <person name="Yoon E.-J."/>
            <person name="Nemec A."/>
            <person name="Walker B."/>
            <person name="Young S.K."/>
            <person name="Zeng Q."/>
            <person name="Gargeya S."/>
            <person name="Fitzgerald M."/>
            <person name="Haas B."/>
            <person name="Abouelleil A."/>
            <person name="Alvarado L."/>
            <person name="Arachchi H.M."/>
            <person name="Berlin A.M."/>
            <person name="Chapman S.B."/>
            <person name="Dewar J."/>
            <person name="Goldberg J."/>
            <person name="Griggs A."/>
            <person name="Gujja S."/>
            <person name="Hansen M."/>
            <person name="Howarth C."/>
            <person name="Imamovic A."/>
            <person name="Larimer J."/>
            <person name="McCowan C."/>
            <person name="Murphy C."/>
            <person name="Neiman D."/>
            <person name="Pearson M."/>
            <person name="Priest M."/>
            <person name="Roberts A."/>
            <person name="Saif S."/>
            <person name="Shea T."/>
            <person name="Sisk P."/>
            <person name="Sykes S."/>
            <person name="Wortman J."/>
            <person name="Nusbaum C."/>
            <person name="Birren B."/>
        </authorList>
    </citation>
    <scope>NUCLEOTIDE SEQUENCE [LARGE SCALE GENOMIC DNA]</scope>
    <source>
        <strain evidence="17 18">NIPH 713</strain>
    </source>
</reference>
<comment type="caution">
    <text evidence="17">The sequence shown here is derived from an EMBL/GenBank/DDBJ whole genome shotgun (WGS) entry which is preliminary data.</text>
</comment>
<dbReference type="InterPro" id="IPR004149">
    <property type="entry name" value="Znf_DNAligase_C4"/>
</dbReference>
<keyword evidence="8 14" id="KW-0862">Zinc</keyword>
<dbReference type="HOGENOM" id="CLU_007764_2_1_6"/>
<accession>N9KSP5</accession>
<dbReference type="PROSITE" id="PS01056">
    <property type="entry name" value="DNA_LIGASE_N2"/>
    <property type="match status" value="1"/>
</dbReference>
<dbReference type="GO" id="GO:0005829">
    <property type="term" value="C:cytosol"/>
    <property type="evidence" value="ECO:0007669"/>
    <property type="project" value="TreeGrafter"/>
</dbReference>
<dbReference type="Gene3D" id="3.30.470.30">
    <property type="entry name" value="DNA ligase/mRNA capping enzyme"/>
    <property type="match status" value="1"/>
</dbReference>
<comment type="caution">
    <text evidence="14">Lacks conserved residue(s) required for the propagation of feature annotation.</text>
</comment>
<evidence type="ECO:0000256" key="3">
    <source>
        <dbReference type="ARBA" id="ARBA00013308"/>
    </source>
</evidence>
<dbReference type="SUPFAM" id="SSF50249">
    <property type="entry name" value="Nucleic acid-binding proteins"/>
    <property type="match status" value="1"/>
</dbReference>
<dbReference type="FunFam" id="1.10.150.20:FF:000006">
    <property type="entry name" value="DNA ligase"/>
    <property type="match status" value="1"/>
</dbReference>
<evidence type="ECO:0000256" key="12">
    <source>
        <dbReference type="ARBA" id="ARBA00034005"/>
    </source>
</evidence>
<evidence type="ECO:0000313" key="17">
    <source>
        <dbReference type="EMBL" id="ENW87003.1"/>
    </source>
</evidence>
<dbReference type="NCBIfam" id="TIGR00575">
    <property type="entry name" value="dnlj"/>
    <property type="match status" value="1"/>
</dbReference>
<dbReference type="PANTHER" id="PTHR23389">
    <property type="entry name" value="CHROMOSOME TRANSMISSION FIDELITY FACTOR 18"/>
    <property type="match status" value="1"/>
</dbReference>
<evidence type="ECO:0000256" key="5">
    <source>
        <dbReference type="ARBA" id="ARBA00022705"/>
    </source>
</evidence>
<evidence type="ECO:0000256" key="14">
    <source>
        <dbReference type="HAMAP-Rule" id="MF_01588"/>
    </source>
</evidence>
<feature type="binding site" evidence="14">
    <location>
        <position position="354"/>
    </location>
    <ligand>
        <name>NAD(+)</name>
        <dbReference type="ChEBI" id="CHEBI:57540"/>
    </ligand>
</feature>
<keyword evidence="10 14" id="KW-0520">NAD</keyword>
<dbReference type="InterPro" id="IPR033136">
    <property type="entry name" value="DNA_ligase_CS"/>
</dbReference>
<feature type="binding site" evidence="14">
    <location>
        <begin position="71"/>
        <end position="75"/>
    </location>
    <ligand>
        <name>NAD(+)</name>
        <dbReference type="ChEBI" id="CHEBI:57540"/>
    </ligand>
</feature>
<dbReference type="Pfam" id="PF00533">
    <property type="entry name" value="BRCT"/>
    <property type="match status" value="1"/>
</dbReference>
<feature type="binding site" evidence="14">
    <location>
        <position position="472"/>
    </location>
    <ligand>
        <name>Zn(2+)</name>
        <dbReference type="ChEBI" id="CHEBI:29105"/>
    </ligand>
</feature>
<dbReference type="SMART" id="SM00278">
    <property type="entry name" value="HhH1"/>
    <property type="match status" value="4"/>
</dbReference>
<evidence type="ECO:0000256" key="11">
    <source>
        <dbReference type="ARBA" id="ARBA00023204"/>
    </source>
</evidence>
<dbReference type="CDD" id="cd00114">
    <property type="entry name" value="LIGANc"/>
    <property type="match status" value="1"/>
</dbReference>
<feature type="binding site" evidence="14">
    <location>
        <position position="448"/>
    </location>
    <ligand>
        <name>Zn(2+)</name>
        <dbReference type="ChEBI" id="CHEBI:29105"/>
    </ligand>
</feature>